<reference evidence="2" key="1">
    <citation type="journal article" date="2020" name="Nature">
        <title>Giant virus diversity and host interactions through global metagenomics.</title>
        <authorList>
            <person name="Schulz F."/>
            <person name="Roux S."/>
            <person name="Paez-Espino D."/>
            <person name="Jungbluth S."/>
            <person name="Walsh D.A."/>
            <person name="Denef V.J."/>
            <person name="McMahon K.D."/>
            <person name="Konstantinidis K.T."/>
            <person name="Eloe-Fadrosh E.A."/>
            <person name="Kyrpides N.C."/>
            <person name="Woyke T."/>
        </authorList>
    </citation>
    <scope>NUCLEOTIDE SEQUENCE</scope>
    <source>
        <strain evidence="2">GVMAG-M-3300010160-4</strain>
    </source>
</reference>
<accession>A0A6C0BET5</accession>
<dbReference type="EMBL" id="MN739126">
    <property type="protein sequence ID" value="QHS90099.1"/>
    <property type="molecule type" value="Genomic_DNA"/>
</dbReference>
<name>A0A6C0BET5_9ZZZZ</name>
<organism evidence="2">
    <name type="scientific">viral metagenome</name>
    <dbReference type="NCBI Taxonomy" id="1070528"/>
    <lineage>
        <taxon>unclassified sequences</taxon>
        <taxon>metagenomes</taxon>
        <taxon>organismal metagenomes</taxon>
    </lineage>
</organism>
<dbReference type="AlphaFoldDB" id="A0A6C0BET5"/>
<evidence type="ECO:0000256" key="1">
    <source>
        <dbReference type="SAM" id="Phobius"/>
    </source>
</evidence>
<sequence>MLFKGMYFYISENKLYCSGVGVVKYDDKLIGIFGNEHIDSCVKELSPSSEDIGVLDTRDIKHGLSVKISSYLSLSILALTLGVVTLLRKSKK</sequence>
<protein>
    <submittedName>
        <fullName evidence="2">Uncharacterized protein</fullName>
    </submittedName>
</protein>
<evidence type="ECO:0000313" key="2">
    <source>
        <dbReference type="EMBL" id="QHS90099.1"/>
    </source>
</evidence>
<keyword evidence="1" id="KW-0812">Transmembrane</keyword>
<keyword evidence="1" id="KW-1133">Transmembrane helix</keyword>
<proteinExistence type="predicted"/>
<keyword evidence="1" id="KW-0472">Membrane</keyword>
<feature type="transmembrane region" description="Helical" evidence="1">
    <location>
        <begin position="68"/>
        <end position="87"/>
    </location>
</feature>